<comment type="function">
    <text evidence="11">Part of the ABC transporter complex WtpABC involved in molybdate/tungstate import. Responsible for energy coupling to the transport system.</text>
</comment>
<evidence type="ECO:0000313" key="13">
    <source>
        <dbReference type="EMBL" id="OUJ19501.1"/>
    </source>
</evidence>
<evidence type="ECO:0000259" key="12">
    <source>
        <dbReference type="PROSITE" id="PS50893"/>
    </source>
</evidence>
<dbReference type="RefSeq" id="WP_086636596.1">
    <property type="nucleotide sequence ID" value="NZ_MRZU01000002.1"/>
</dbReference>
<keyword evidence="3" id="KW-0500">Molybdenum</keyword>
<dbReference type="SUPFAM" id="SSF52540">
    <property type="entry name" value="P-loop containing nucleoside triphosphate hydrolases"/>
    <property type="match status" value="1"/>
</dbReference>
<comment type="catalytic activity">
    <reaction evidence="10">
        <text>tungstate(in) + ATP + H2O = tungstate(out) + ADP + phosphate + H(+)</text>
        <dbReference type="Rhea" id="RHEA:35027"/>
        <dbReference type="ChEBI" id="CHEBI:15377"/>
        <dbReference type="ChEBI" id="CHEBI:15378"/>
        <dbReference type="ChEBI" id="CHEBI:30616"/>
        <dbReference type="ChEBI" id="CHEBI:43474"/>
        <dbReference type="ChEBI" id="CHEBI:46502"/>
        <dbReference type="ChEBI" id="CHEBI:456216"/>
        <dbReference type="EC" id="7.3.2.6"/>
    </reaction>
</comment>
<evidence type="ECO:0000256" key="8">
    <source>
        <dbReference type="ARBA" id="ARBA00039025"/>
    </source>
</evidence>
<dbReference type="InterPro" id="IPR017871">
    <property type="entry name" value="ABC_transporter-like_CS"/>
</dbReference>
<organism evidence="13 14">
    <name type="scientific">Methanonatronarchaeum thermophilum</name>
    <dbReference type="NCBI Taxonomy" id="1927129"/>
    <lineage>
        <taxon>Archaea</taxon>
        <taxon>Methanobacteriati</taxon>
        <taxon>Methanobacteriota</taxon>
        <taxon>Methanonatronarchaeia</taxon>
        <taxon>Methanonatronarchaeales</taxon>
        <taxon>Methanonatronarchaeaceae</taxon>
        <taxon>Methanonatronarchaeum</taxon>
    </lineage>
</organism>
<evidence type="ECO:0000256" key="1">
    <source>
        <dbReference type="ARBA" id="ARBA00004236"/>
    </source>
</evidence>
<dbReference type="GO" id="GO:0016887">
    <property type="term" value="F:ATP hydrolysis activity"/>
    <property type="evidence" value="ECO:0007669"/>
    <property type="project" value="InterPro"/>
</dbReference>
<dbReference type="InterPro" id="IPR050166">
    <property type="entry name" value="ABC_transporter_ATP-bind"/>
</dbReference>
<name>A0A1Y3GDH0_9EURY</name>
<evidence type="ECO:0000256" key="5">
    <source>
        <dbReference type="ARBA" id="ARBA00022840"/>
    </source>
</evidence>
<dbReference type="Pfam" id="PF00005">
    <property type="entry name" value="ABC_tran"/>
    <property type="match status" value="1"/>
</dbReference>
<dbReference type="Proteomes" id="UP000195137">
    <property type="component" value="Unassembled WGS sequence"/>
</dbReference>
<dbReference type="FunFam" id="3.40.50.300:FF:000425">
    <property type="entry name" value="Probable ABC transporter, ATP-binding subunit"/>
    <property type="match status" value="1"/>
</dbReference>
<dbReference type="GO" id="GO:0005886">
    <property type="term" value="C:plasma membrane"/>
    <property type="evidence" value="ECO:0007669"/>
    <property type="project" value="UniProtKB-SubCell"/>
</dbReference>
<dbReference type="InterPro" id="IPR003593">
    <property type="entry name" value="AAA+_ATPase"/>
</dbReference>
<comment type="caution">
    <text evidence="13">The sequence shown here is derived from an EMBL/GenBank/DDBJ whole genome shotgun (WGS) entry which is preliminary data.</text>
</comment>
<keyword evidence="14" id="KW-1185">Reference proteome</keyword>
<dbReference type="AlphaFoldDB" id="A0A1Y3GDH0"/>
<reference evidence="13 14" key="1">
    <citation type="submission" date="2016-12" db="EMBL/GenBank/DDBJ databases">
        <title>Discovery of methanogenic haloarchaea.</title>
        <authorList>
            <person name="Sorokin D.Y."/>
            <person name="Makarova K.S."/>
            <person name="Abbas B."/>
            <person name="Ferrer M."/>
            <person name="Golyshin P.N."/>
        </authorList>
    </citation>
    <scope>NUCLEOTIDE SEQUENCE [LARGE SCALE GENOMIC DNA]</scope>
    <source>
        <strain evidence="13">AMET1</strain>
    </source>
</reference>
<dbReference type="GO" id="GO:0005524">
    <property type="term" value="F:ATP binding"/>
    <property type="evidence" value="ECO:0007669"/>
    <property type="project" value="UniProtKB-KW"/>
</dbReference>
<comment type="similarity">
    <text evidence="6">Belongs to the ABC transporter superfamily. Sulfate/tungstate importer (TC 3.A.1.6) family.</text>
</comment>
<dbReference type="PANTHER" id="PTHR42788">
    <property type="entry name" value="TAURINE IMPORT ATP-BINDING PROTEIN-RELATED"/>
    <property type="match status" value="1"/>
</dbReference>
<keyword evidence="5" id="KW-0067">ATP-binding</keyword>
<dbReference type="PROSITE" id="PS50893">
    <property type="entry name" value="ABC_TRANSPORTER_2"/>
    <property type="match status" value="1"/>
</dbReference>
<evidence type="ECO:0000256" key="7">
    <source>
        <dbReference type="ARBA" id="ARBA00038781"/>
    </source>
</evidence>
<dbReference type="EMBL" id="MRZU01000002">
    <property type="protein sequence ID" value="OUJ19501.1"/>
    <property type="molecule type" value="Genomic_DNA"/>
</dbReference>
<sequence>MAINQNQNDIEIKNLNKTYNQKKPIKALQNVNLTIKQGEFTCLVGPSGCGKSTLLRIIAGLEQPTKGKTLIQGKPIKKPTPKTGLVFQEYTLFPWRTVTQNIEFGLEIQNTPKKQRKKIAKQYTKLVGLQGFEDNYPHQLSGGMKQRVSIARTLANNPTVLLMDEPFGALDAQTRNQMQKELLKIWQKTKKTILFVTHNVDEAVYLADKITIMTQRPGTIKNTIKINLPRERDRTSPQFNNYRTQILNQIQTNTNQKKPTK</sequence>
<evidence type="ECO:0000256" key="10">
    <source>
        <dbReference type="ARBA" id="ARBA00047936"/>
    </source>
</evidence>
<dbReference type="GO" id="GO:1901238">
    <property type="term" value="F:ABC-type tungstate transporter activity"/>
    <property type="evidence" value="ECO:0007669"/>
    <property type="project" value="UniProtKB-EC"/>
</dbReference>
<evidence type="ECO:0000256" key="4">
    <source>
        <dbReference type="ARBA" id="ARBA00022741"/>
    </source>
</evidence>
<dbReference type="SMART" id="SM00382">
    <property type="entry name" value="AAA"/>
    <property type="match status" value="1"/>
</dbReference>
<dbReference type="InterPro" id="IPR003439">
    <property type="entry name" value="ABC_transporter-like_ATP-bd"/>
</dbReference>
<keyword evidence="2" id="KW-0813">Transport</keyword>
<evidence type="ECO:0000256" key="6">
    <source>
        <dbReference type="ARBA" id="ARBA00038307"/>
    </source>
</evidence>
<gene>
    <name evidence="13" type="ORF">AMET1_0172</name>
</gene>
<evidence type="ECO:0000256" key="9">
    <source>
        <dbReference type="ARBA" id="ARBA00041133"/>
    </source>
</evidence>
<dbReference type="Gene3D" id="3.40.50.300">
    <property type="entry name" value="P-loop containing nucleotide triphosphate hydrolases"/>
    <property type="match status" value="1"/>
</dbReference>
<evidence type="ECO:0000256" key="2">
    <source>
        <dbReference type="ARBA" id="ARBA00022448"/>
    </source>
</evidence>
<dbReference type="PANTHER" id="PTHR42788:SF13">
    <property type="entry name" value="ALIPHATIC SULFONATES IMPORT ATP-BINDING PROTEIN SSUB"/>
    <property type="match status" value="1"/>
</dbReference>
<dbReference type="InterPro" id="IPR027417">
    <property type="entry name" value="P-loop_NTPase"/>
</dbReference>
<proteinExistence type="inferred from homology"/>
<feature type="domain" description="ABC transporter" evidence="12">
    <location>
        <begin position="10"/>
        <end position="240"/>
    </location>
</feature>
<dbReference type="PROSITE" id="PS00211">
    <property type="entry name" value="ABC_TRANSPORTER_1"/>
    <property type="match status" value="1"/>
</dbReference>
<dbReference type="EC" id="7.3.2.6" evidence="8"/>
<comment type="subunit">
    <text evidence="7">The complex is composed of two ATP-binding proteins (WtpC), two transmembrane proteins (WtpB) and a solute-binding protein (WtpA).</text>
</comment>
<evidence type="ECO:0000313" key="14">
    <source>
        <dbReference type="Proteomes" id="UP000195137"/>
    </source>
</evidence>
<accession>A0A1Y3GDH0</accession>
<protein>
    <recommendedName>
        <fullName evidence="9">Molybdate/tungstate import ATP-binding protein WtpC</fullName>
        <ecNumber evidence="8">7.3.2.6</ecNumber>
    </recommendedName>
</protein>
<evidence type="ECO:0000256" key="11">
    <source>
        <dbReference type="ARBA" id="ARBA00057369"/>
    </source>
</evidence>
<comment type="subcellular location">
    <subcellularLocation>
        <location evidence="1">Cell membrane</location>
    </subcellularLocation>
</comment>
<evidence type="ECO:0000256" key="3">
    <source>
        <dbReference type="ARBA" id="ARBA00022505"/>
    </source>
</evidence>
<dbReference type="CDD" id="cd03293">
    <property type="entry name" value="ABC_NrtD_SsuB_transporters"/>
    <property type="match status" value="1"/>
</dbReference>
<dbReference type="OrthoDB" id="10909at2157"/>
<keyword evidence="4" id="KW-0547">Nucleotide-binding</keyword>